<organism evidence="2 3">
    <name type="scientific">Plesiocystis pacifica SIR-1</name>
    <dbReference type="NCBI Taxonomy" id="391625"/>
    <lineage>
        <taxon>Bacteria</taxon>
        <taxon>Pseudomonadati</taxon>
        <taxon>Myxococcota</taxon>
        <taxon>Polyangia</taxon>
        <taxon>Nannocystales</taxon>
        <taxon>Nannocystaceae</taxon>
        <taxon>Plesiocystis</taxon>
    </lineage>
</organism>
<name>A6G3E8_9BACT</name>
<evidence type="ECO:0000259" key="1">
    <source>
        <dbReference type="PROSITE" id="PS50943"/>
    </source>
</evidence>
<dbReference type="CDD" id="cd00093">
    <property type="entry name" value="HTH_XRE"/>
    <property type="match status" value="1"/>
</dbReference>
<dbReference type="Gene3D" id="1.10.260.40">
    <property type="entry name" value="lambda repressor-like DNA-binding domains"/>
    <property type="match status" value="1"/>
</dbReference>
<dbReference type="InterPro" id="IPR010982">
    <property type="entry name" value="Lambda_DNA-bd_dom_sf"/>
</dbReference>
<accession>A6G3E8</accession>
<protein>
    <recommendedName>
        <fullName evidence="1">HTH cro/C1-type domain-containing protein</fullName>
    </recommendedName>
</protein>
<dbReference type="AlphaFoldDB" id="A6G3E8"/>
<comment type="caution">
    <text evidence="2">The sequence shown here is derived from an EMBL/GenBank/DDBJ whole genome shotgun (WGS) entry which is preliminary data.</text>
</comment>
<dbReference type="InterPro" id="IPR001387">
    <property type="entry name" value="Cro/C1-type_HTH"/>
</dbReference>
<dbReference type="SMART" id="SM00530">
    <property type="entry name" value="HTH_XRE"/>
    <property type="match status" value="1"/>
</dbReference>
<evidence type="ECO:0000313" key="3">
    <source>
        <dbReference type="Proteomes" id="UP000005801"/>
    </source>
</evidence>
<dbReference type="Proteomes" id="UP000005801">
    <property type="component" value="Unassembled WGS sequence"/>
</dbReference>
<dbReference type="GO" id="GO:0003677">
    <property type="term" value="F:DNA binding"/>
    <property type="evidence" value="ECO:0007669"/>
    <property type="project" value="InterPro"/>
</dbReference>
<dbReference type="EMBL" id="ABCS01000018">
    <property type="protein sequence ID" value="EDM79555.1"/>
    <property type="molecule type" value="Genomic_DNA"/>
</dbReference>
<feature type="domain" description="HTH cro/C1-type" evidence="1">
    <location>
        <begin position="1"/>
        <end position="46"/>
    </location>
</feature>
<gene>
    <name evidence="2" type="ORF">PPSIR1_21044</name>
</gene>
<keyword evidence="3" id="KW-1185">Reference proteome</keyword>
<proteinExistence type="predicted"/>
<evidence type="ECO:0000313" key="2">
    <source>
        <dbReference type="EMBL" id="EDM79555.1"/>
    </source>
</evidence>
<dbReference type="STRING" id="391625.PPSIR1_21044"/>
<reference evidence="2 3" key="1">
    <citation type="submission" date="2007-06" db="EMBL/GenBank/DDBJ databases">
        <authorList>
            <person name="Shimkets L."/>
            <person name="Ferriera S."/>
            <person name="Johnson J."/>
            <person name="Kravitz S."/>
            <person name="Beeson K."/>
            <person name="Sutton G."/>
            <person name="Rogers Y.-H."/>
            <person name="Friedman R."/>
            <person name="Frazier M."/>
            <person name="Venter J.C."/>
        </authorList>
    </citation>
    <scope>NUCLEOTIDE SEQUENCE [LARGE SCALE GENOMIC DNA]</scope>
    <source>
        <strain evidence="2 3">SIR-1</strain>
    </source>
</reference>
<dbReference type="Pfam" id="PF01381">
    <property type="entry name" value="HTH_3"/>
    <property type="match status" value="1"/>
</dbReference>
<dbReference type="PROSITE" id="PS50943">
    <property type="entry name" value="HTH_CROC1"/>
    <property type="match status" value="1"/>
</dbReference>
<dbReference type="SUPFAM" id="SSF47413">
    <property type="entry name" value="lambda repressor-like DNA-binding domains"/>
    <property type="match status" value="1"/>
</dbReference>
<sequence length="88" mass="9508">MSQERFAELAGVSKETIGRLEQAVGSPSLETLDKVALVLDTTVPILLAKRACDEVAVLVAELPDREQEIARVMIKALSEHVRSAEPAP</sequence>